<protein>
    <submittedName>
        <fullName evidence="1">Uncharacterized protein</fullName>
    </submittedName>
</protein>
<organism evidence="1 2">
    <name type="scientific">Homarus americanus</name>
    <name type="common">American lobster</name>
    <dbReference type="NCBI Taxonomy" id="6706"/>
    <lineage>
        <taxon>Eukaryota</taxon>
        <taxon>Metazoa</taxon>
        <taxon>Ecdysozoa</taxon>
        <taxon>Arthropoda</taxon>
        <taxon>Crustacea</taxon>
        <taxon>Multicrustacea</taxon>
        <taxon>Malacostraca</taxon>
        <taxon>Eumalacostraca</taxon>
        <taxon>Eucarida</taxon>
        <taxon>Decapoda</taxon>
        <taxon>Pleocyemata</taxon>
        <taxon>Astacidea</taxon>
        <taxon>Nephropoidea</taxon>
        <taxon>Nephropidae</taxon>
        <taxon>Homarus</taxon>
    </lineage>
</organism>
<reference evidence="1" key="1">
    <citation type="journal article" date="2021" name="Sci. Adv.">
        <title>The American lobster genome reveals insights on longevity, neural, and immune adaptations.</title>
        <authorList>
            <person name="Polinski J.M."/>
            <person name="Zimin A.V."/>
            <person name="Clark K.F."/>
            <person name="Kohn A.B."/>
            <person name="Sadowski N."/>
            <person name="Timp W."/>
            <person name="Ptitsyn A."/>
            <person name="Khanna P."/>
            <person name="Romanova D.Y."/>
            <person name="Williams P."/>
            <person name="Greenwood S.J."/>
            <person name="Moroz L.L."/>
            <person name="Walt D.R."/>
            <person name="Bodnar A.G."/>
        </authorList>
    </citation>
    <scope>NUCLEOTIDE SEQUENCE</scope>
    <source>
        <strain evidence="1">GMGI-L3</strain>
    </source>
</reference>
<name>A0A8J5N6J7_HOMAM</name>
<comment type="caution">
    <text evidence="1">The sequence shown here is derived from an EMBL/GenBank/DDBJ whole genome shotgun (WGS) entry which is preliminary data.</text>
</comment>
<gene>
    <name evidence="1" type="ORF">Hamer_G003162</name>
</gene>
<sequence length="83" mass="9753">MSNILLTFDLKSPEKFYSSLVNSTNKFHSHSVFRPHTKRRSEAFAWTLDERILQAEKKAVEDGISFKAKPTLDRLHQYQSLER</sequence>
<dbReference type="AlphaFoldDB" id="A0A8J5N6J7"/>
<accession>A0A8J5N6J7</accession>
<dbReference type="Proteomes" id="UP000747542">
    <property type="component" value="Unassembled WGS sequence"/>
</dbReference>
<keyword evidence="2" id="KW-1185">Reference proteome</keyword>
<dbReference type="EMBL" id="JAHLQT010007678">
    <property type="protein sequence ID" value="KAG7174251.1"/>
    <property type="molecule type" value="Genomic_DNA"/>
</dbReference>
<evidence type="ECO:0000313" key="2">
    <source>
        <dbReference type="Proteomes" id="UP000747542"/>
    </source>
</evidence>
<proteinExistence type="predicted"/>
<evidence type="ECO:0000313" key="1">
    <source>
        <dbReference type="EMBL" id="KAG7174251.1"/>
    </source>
</evidence>